<dbReference type="GeneID" id="68113633"/>
<evidence type="ECO:0000256" key="1">
    <source>
        <dbReference type="SAM" id="MobiDB-lite"/>
    </source>
</evidence>
<dbReference type="EMBL" id="VFQX01000052">
    <property type="protein sequence ID" value="KAF0974383.1"/>
    <property type="molecule type" value="Genomic_DNA"/>
</dbReference>
<organism evidence="2 3">
    <name type="scientific">Naegleria fowleri</name>
    <name type="common">Brain eating amoeba</name>
    <dbReference type="NCBI Taxonomy" id="5763"/>
    <lineage>
        <taxon>Eukaryota</taxon>
        <taxon>Discoba</taxon>
        <taxon>Heterolobosea</taxon>
        <taxon>Tetramitia</taxon>
        <taxon>Eutetramitia</taxon>
        <taxon>Vahlkampfiidae</taxon>
        <taxon>Naegleria</taxon>
    </lineage>
</organism>
<dbReference type="RefSeq" id="XP_044559096.1">
    <property type="nucleotide sequence ID" value="XM_044710048.1"/>
</dbReference>
<dbReference type="VEuPathDB" id="AmoebaDB:NfTy_090090"/>
<sequence length="338" mass="38616">MGNKQLDRHSVMEIHQKTNLPIREIKEWYALFYRQFQDVRISKERFASAMKIQNLPSSYEVISPASSLPSSTIQNGGEDKQQQQQMTTQSWDTSNYDQSEKPTLPNRNGEETISTTSTAPPEAQGSPNFNQRQENITGTSSPQPGSQNNSSTISKNSFNTSPGVISFPDLMFETSHVMASKYFFAHEYLPPKRTHAHFHNLLPTYDIYAKGNKVITADFVFTTITCPQLVEDTDNPSRKKQHSSSSLSFRDMAIFFEIIYNYLQLRPFELEKLPKHLQDPDSCARFVFQNILNHFGIDCTKESMETKTVSKSQFIDYCTFKMSQEGDISNYANSAQQM</sequence>
<dbReference type="VEuPathDB" id="AmoebaDB:FDP41_006415"/>
<name>A0A6A5B7I6_NAEFO</name>
<dbReference type="OrthoDB" id="10258549at2759"/>
<evidence type="ECO:0000313" key="3">
    <source>
        <dbReference type="Proteomes" id="UP000444721"/>
    </source>
</evidence>
<reference evidence="2 3" key="1">
    <citation type="journal article" date="2019" name="Sci. Rep.">
        <title>Nanopore sequencing improves the draft genome of the human pathogenic amoeba Naegleria fowleri.</title>
        <authorList>
            <person name="Liechti N."/>
            <person name="Schurch N."/>
            <person name="Bruggmann R."/>
            <person name="Wittwer M."/>
        </authorList>
    </citation>
    <scope>NUCLEOTIDE SEQUENCE [LARGE SCALE GENOMIC DNA]</scope>
    <source>
        <strain evidence="2 3">ATCC 30894</strain>
    </source>
</reference>
<comment type="caution">
    <text evidence="2">The sequence shown here is derived from an EMBL/GenBank/DDBJ whole genome shotgun (WGS) entry which is preliminary data.</text>
</comment>
<feature type="compositionally biased region" description="Polar residues" evidence="1">
    <location>
        <begin position="66"/>
        <end position="75"/>
    </location>
</feature>
<dbReference type="VEuPathDB" id="AmoebaDB:NF0089170"/>
<feature type="compositionally biased region" description="Low complexity" evidence="1">
    <location>
        <begin position="139"/>
        <end position="152"/>
    </location>
</feature>
<feature type="compositionally biased region" description="Polar residues" evidence="1">
    <location>
        <begin position="111"/>
        <end position="138"/>
    </location>
</feature>
<dbReference type="OMA" id="FFAHEYL"/>
<keyword evidence="3" id="KW-1185">Reference proteome</keyword>
<accession>A0A6A5B7I6</accession>
<dbReference type="Proteomes" id="UP000444721">
    <property type="component" value="Unassembled WGS sequence"/>
</dbReference>
<dbReference type="AlphaFoldDB" id="A0A6A5B7I6"/>
<proteinExistence type="predicted"/>
<feature type="region of interest" description="Disordered" evidence="1">
    <location>
        <begin position="66"/>
        <end position="157"/>
    </location>
</feature>
<gene>
    <name evidence="2" type="ORF">FDP41_006415</name>
</gene>
<protein>
    <submittedName>
        <fullName evidence="2">Uncharacterized protein</fullName>
    </submittedName>
</protein>
<evidence type="ECO:0000313" key="2">
    <source>
        <dbReference type="EMBL" id="KAF0974383.1"/>
    </source>
</evidence>